<accession>A0A5B7FK78</accession>
<gene>
    <name evidence="2" type="ORF">E2C01_039581</name>
</gene>
<protein>
    <submittedName>
        <fullName evidence="2">Uncharacterized protein</fullName>
    </submittedName>
</protein>
<proteinExistence type="predicted"/>
<sequence length="134" mass="15254">MTRSSCGYRHDAALPYTPGWCSRRRLPPHPNVAAERAPITIRVNPLGLVDLSWRRAAMRDRDGWGRDGRRERRMREGDGRGQKGRQKGGDVEICYTLTRISPQTPATPCRFPLDTRPSPKAAISSQPHDAYWHH</sequence>
<comment type="caution">
    <text evidence="2">The sequence shown here is derived from an EMBL/GenBank/DDBJ whole genome shotgun (WGS) entry which is preliminary data.</text>
</comment>
<evidence type="ECO:0000256" key="1">
    <source>
        <dbReference type="SAM" id="MobiDB-lite"/>
    </source>
</evidence>
<keyword evidence="3" id="KW-1185">Reference proteome</keyword>
<reference evidence="2 3" key="1">
    <citation type="submission" date="2019-05" db="EMBL/GenBank/DDBJ databases">
        <title>Another draft genome of Portunus trituberculatus and its Hox gene families provides insights of decapod evolution.</title>
        <authorList>
            <person name="Jeong J.-H."/>
            <person name="Song I."/>
            <person name="Kim S."/>
            <person name="Choi T."/>
            <person name="Kim D."/>
            <person name="Ryu S."/>
            <person name="Kim W."/>
        </authorList>
    </citation>
    <scope>NUCLEOTIDE SEQUENCE [LARGE SCALE GENOMIC DNA]</scope>
    <source>
        <tissue evidence="2">Muscle</tissue>
    </source>
</reference>
<dbReference type="EMBL" id="VSRR010006936">
    <property type="protein sequence ID" value="MPC45875.1"/>
    <property type="molecule type" value="Genomic_DNA"/>
</dbReference>
<feature type="compositionally biased region" description="Basic and acidic residues" evidence="1">
    <location>
        <begin position="62"/>
        <end position="81"/>
    </location>
</feature>
<name>A0A5B7FK78_PORTR</name>
<feature type="region of interest" description="Disordered" evidence="1">
    <location>
        <begin position="62"/>
        <end position="90"/>
    </location>
</feature>
<organism evidence="2 3">
    <name type="scientific">Portunus trituberculatus</name>
    <name type="common">Swimming crab</name>
    <name type="synonym">Neptunus trituberculatus</name>
    <dbReference type="NCBI Taxonomy" id="210409"/>
    <lineage>
        <taxon>Eukaryota</taxon>
        <taxon>Metazoa</taxon>
        <taxon>Ecdysozoa</taxon>
        <taxon>Arthropoda</taxon>
        <taxon>Crustacea</taxon>
        <taxon>Multicrustacea</taxon>
        <taxon>Malacostraca</taxon>
        <taxon>Eumalacostraca</taxon>
        <taxon>Eucarida</taxon>
        <taxon>Decapoda</taxon>
        <taxon>Pleocyemata</taxon>
        <taxon>Brachyura</taxon>
        <taxon>Eubrachyura</taxon>
        <taxon>Portunoidea</taxon>
        <taxon>Portunidae</taxon>
        <taxon>Portuninae</taxon>
        <taxon>Portunus</taxon>
    </lineage>
</organism>
<dbReference type="Proteomes" id="UP000324222">
    <property type="component" value="Unassembled WGS sequence"/>
</dbReference>
<feature type="region of interest" description="Disordered" evidence="1">
    <location>
        <begin position="103"/>
        <end position="134"/>
    </location>
</feature>
<dbReference type="AlphaFoldDB" id="A0A5B7FK78"/>
<evidence type="ECO:0000313" key="2">
    <source>
        <dbReference type="EMBL" id="MPC45875.1"/>
    </source>
</evidence>
<evidence type="ECO:0000313" key="3">
    <source>
        <dbReference type="Proteomes" id="UP000324222"/>
    </source>
</evidence>